<dbReference type="Proteomes" id="UP000199671">
    <property type="component" value="Unassembled WGS sequence"/>
</dbReference>
<evidence type="ECO:0000256" key="1">
    <source>
        <dbReference type="ARBA" id="ARBA00023239"/>
    </source>
</evidence>
<evidence type="ECO:0000256" key="3">
    <source>
        <dbReference type="ARBA" id="ARBA00046336"/>
    </source>
</evidence>
<dbReference type="OrthoDB" id="3255337at2"/>
<feature type="domain" description="C-glycoside deglycosidase beta subunit" evidence="5">
    <location>
        <begin position="20"/>
        <end position="113"/>
    </location>
</feature>
<dbReference type="AlphaFoldDB" id="A0A1G9V5I1"/>
<sequence>MPTKFMKLGFDEQVLRRLTNDSDGYVLEVGLNYYRGTPISAVERMELSVDGERVDDDRILVEINGKFLRLPQVPLAFTEYWGVKTPIHLHVTGEPLAAGEHDVDFVCEARVVYMQFAPGVYGMFDASASGTLTVAENPSTNSEN</sequence>
<name>A0A1G9V5I1_9ACTO</name>
<evidence type="ECO:0000256" key="4">
    <source>
        <dbReference type="ARBA" id="ARBA00047208"/>
    </source>
</evidence>
<evidence type="ECO:0000259" key="5">
    <source>
        <dbReference type="Pfam" id="PF19906"/>
    </source>
</evidence>
<protein>
    <recommendedName>
        <fullName evidence="4">C-deglycosylation enzyme beta subunit</fullName>
    </recommendedName>
</protein>
<evidence type="ECO:0000313" key="7">
    <source>
        <dbReference type="Proteomes" id="UP000199671"/>
    </source>
</evidence>
<dbReference type="Pfam" id="PF19906">
    <property type="entry name" value="CGDB"/>
    <property type="match status" value="1"/>
</dbReference>
<keyword evidence="2" id="KW-0119">Carbohydrate metabolism</keyword>
<dbReference type="RefSeq" id="WP_092609431.1">
    <property type="nucleotide sequence ID" value="NZ_FNHU01000005.1"/>
</dbReference>
<evidence type="ECO:0000256" key="2">
    <source>
        <dbReference type="ARBA" id="ARBA00023277"/>
    </source>
</evidence>
<organism evidence="6 7">
    <name type="scientific">Actinomyces ruminicola</name>
    <dbReference type="NCBI Taxonomy" id="332524"/>
    <lineage>
        <taxon>Bacteria</taxon>
        <taxon>Bacillati</taxon>
        <taxon>Actinomycetota</taxon>
        <taxon>Actinomycetes</taxon>
        <taxon>Actinomycetales</taxon>
        <taxon>Actinomycetaceae</taxon>
        <taxon>Actinomyces</taxon>
    </lineage>
</organism>
<evidence type="ECO:0000313" key="6">
    <source>
        <dbReference type="EMBL" id="SDM67306.1"/>
    </source>
</evidence>
<keyword evidence="1" id="KW-0456">Lyase</keyword>
<gene>
    <name evidence="6" type="ORF">SAMN04487766_105105</name>
</gene>
<dbReference type="InterPro" id="IPR045959">
    <property type="entry name" value="CGDB"/>
</dbReference>
<proteinExistence type="inferred from homology"/>
<dbReference type="EMBL" id="FNHU01000005">
    <property type="protein sequence ID" value="SDM67306.1"/>
    <property type="molecule type" value="Genomic_DNA"/>
</dbReference>
<accession>A0A1G9V5I1</accession>
<reference evidence="6 7" key="1">
    <citation type="submission" date="2016-10" db="EMBL/GenBank/DDBJ databases">
        <authorList>
            <person name="de Groot N.N."/>
        </authorList>
    </citation>
    <scope>NUCLEOTIDE SEQUENCE [LARGE SCALE GENOMIC DNA]</scope>
    <source>
        <strain evidence="6 7">KPR-7B</strain>
    </source>
</reference>
<dbReference type="GO" id="GO:0016829">
    <property type="term" value="F:lyase activity"/>
    <property type="evidence" value="ECO:0007669"/>
    <property type="project" value="UniProtKB-KW"/>
</dbReference>
<comment type="similarity">
    <text evidence="3">Belongs to the C-glycoside deglycosidase beta subunit family.</text>
</comment>